<organism evidence="3 4">
    <name type="scientific">Hohenbuehelia grisea</name>
    <dbReference type="NCBI Taxonomy" id="104357"/>
    <lineage>
        <taxon>Eukaryota</taxon>
        <taxon>Fungi</taxon>
        <taxon>Dikarya</taxon>
        <taxon>Basidiomycota</taxon>
        <taxon>Agaricomycotina</taxon>
        <taxon>Agaricomycetes</taxon>
        <taxon>Agaricomycetidae</taxon>
        <taxon>Agaricales</taxon>
        <taxon>Pleurotineae</taxon>
        <taxon>Pleurotaceae</taxon>
        <taxon>Hohenbuehelia</taxon>
    </lineage>
</organism>
<comment type="similarity">
    <text evidence="1">Belongs to the FAD-binding monooxygenase family.</text>
</comment>
<feature type="region of interest" description="Disordered" evidence="2">
    <location>
        <begin position="13"/>
        <end position="53"/>
    </location>
</feature>
<gene>
    <name evidence="3" type="ORF">HGRIS_008568</name>
</gene>
<accession>A0ABR3J8U7</accession>
<feature type="compositionally biased region" description="Polar residues" evidence="2">
    <location>
        <begin position="38"/>
        <end position="49"/>
    </location>
</feature>
<feature type="compositionally biased region" description="Polar residues" evidence="2">
    <location>
        <begin position="21"/>
        <end position="30"/>
    </location>
</feature>
<proteinExistence type="inferred from homology"/>
<protein>
    <recommendedName>
        <fullName evidence="5">Flavin-containing monooxygenase</fullName>
    </recommendedName>
</protein>
<dbReference type="InterPro" id="IPR051209">
    <property type="entry name" value="FAD-bind_Monooxygenase_sf"/>
</dbReference>
<evidence type="ECO:0000256" key="2">
    <source>
        <dbReference type="SAM" id="MobiDB-lite"/>
    </source>
</evidence>
<evidence type="ECO:0000256" key="1">
    <source>
        <dbReference type="ARBA" id="ARBA00010139"/>
    </source>
</evidence>
<comment type="caution">
    <text evidence="3">The sequence shown here is derived from an EMBL/GenBank/DDBJ whole genome shotgun (WGS) entry which is preliminary data.</text>
</comment>
<dbReference type="PANTHER" id="PTHR42877">
    <property type="entry name" value="L-ORNITHINE N(5)-MONOOXYGENASE-RELATED"/>
    <property type="match status" value="1"/>
</dbReference>
<dbReference type="Gene3D" id="3.50.50.60">
    <property type="entry name" value="FAD/NAD(P)-binding domain"/>
    <property type="match status" value="3"/>
</dbReference>
<evidence type="ECO:0008006" key="5">
    <source>
        <dbReference type="Google" id="ProtNLM"/>
    </source>
</evidence>
<dbReference type="PANTHER" id="PTHR42877:SF7">
    <property type="entry name" value="FLAVIN-BINDING MONOOXYGENASE-RELATED"/>
    <property type="match status" value="1"/>
</dbReference>
<keyword evidence="4" id="KW-1185">Reference proteome</keyword>
<dbReference type="Pfam" id="PF13450">
    <property type="entry name" value="NAD_binding_8"/>
    <property type="match status" value="1"/>
</dbReference>
<reference evidence="4" key="1">
    <citation type="submission" date="2024-06" db="EMBL/GenBank/DDBJ databases">
        <title>Multi-omics analyses provide insights into the biosynthesis of the anticancer antibiotic pleurotin in Hohenbuehelia grisea.</title>
        <authorList>
            <person name="Weaver J.A."/>
            <person name="Alberti F."/>
        </authorList>
    </citation>
    <scope>NUCLEOTIDE SEQUENCE [LARGE SCALE GENOMIC DNA]</scope>
    <source>
        <strain evidence="4">T-177</strain>
    </source>
</reference>
<dbReference type="EMBL" id="JASNQZ010000011">
    <property type="protein sequence ID" value="KAL0951913.1"/>
    <property type="molecule type" value="Genomic_DNA"/>
</dbReference>
<name>A0ABR3J8U7_9AGAR</name>
<dbReference type="SUPFAM" id="SSF51905">
    <property type="entry name" value="FAD/NAD(P)-binding domain"/>
    <property type="match status" value="1"/>
</dbReference>
<dbReference type="InterPro" id="IPR036188">
    <property type="entry name" value="FAD/NAD-bd_sf"/>
</dbReference>
<sequence>MVGVPPSRLEVDNLLDRSASKHLSSPSLPSDTKDHSSAGHSSDSPQTNDVPLGEQRRQEFVAGEFSMDDPRPMKVVVIGAGYSGIIAGIRFSQYVQNLDLTIYDANAGVGGTWFVNQYPGLTCDIPSHTYQLSFEDKTDWSSFYAPGPEILGYLQGVVEKYKLMRFIKLRHRIVRAQWDYDSGKWRLRIRKPVDPAAAYRKAAPNEAAVEEIFEYEEFEDTADVLFTGIGALNRWSWPDIEGLDSFEGKIMHSAQWEIPRGGSGWQDSVEGWGNKRIGVIGVGSSAIQVVSALQPKVGHLVNYVRGQTWLSPPFLSEMAAELAKGDQVDNYKYTDDDKKLFQDPVFYKEFRRRMESELNAAQMAVMIGSPIQKGAPAIFKEMMLKRLSRKPWIAEHLIPQFPVACRRLTPGIGYLEALTEDNVDFVPSPIKKVTKTGIETEDGDFQELDVIVCATGFDTSWHSEFPFIGRNGVDLRDKFKPYPRTYMSIAADGFPNWFSSYGPNAGVGAGSLLLVMEKQVEYAVQATLKLQRERLKSMDVKKEAVDDYDEYLDAFFPKARASRQPASMTMSLTLDGPDVDKGETGRIVALWPGSCLHAARALAQPRWEDYNFERLDKTSNRFFYLGDGLTKNEKDPAADRAWYLNEVDYPPGV</sequence>
<evidence type="ECO:0000313" key="4">
    <source>
        <dbReference type="Proteomes" id="UP001556367"/>
    </source>
</evidence>
<evidence type="ECO:0000313" key="3">
    <source>
        <dbReference type="EMBL" id="KAL0951913.1"/>
    </source>
</evidence>
<dbReference type="Proteomes" id="UP001556367">
    <property type="component" value="Unassembled WGS sequence"/>
</dbReference>